<proteinExistence type="predicted"/>
<organism evidence="1 2">
    <name type="scientific">Phytophthora megakarya</name>
    <dbReference type="NCBI Taxonomy" id="4795"/>
    <lineage>
        <taxon>Eukaryota</taxon>
        <taxon>Sar</taxon>
        <taxon>Stramenopiles</taxon>
        <taxon>Oomycota</taxon>
        <taxon>Peronosporomycetes</taxon>
        <taxon>Peronosporales</taxon>
        <taxon>Peronosporaceae</taxon>
        <taxon>Phytophthora</taxon>
    </lineage>
</organism>
<accession>A0A225WJB9</accession>
<evidence type="ECO:0000313" key="2">
    <source>
        <dbReference type="Proteomes" id="UP000198211"/>
    </source>
</evidence>
<dbReference type="EMBL" id="NBNE01000707">
    <property type="protein sequence ID" value="OWZ17705.1"/>
    <property type="molecule type" value="Genomic_DNA"/>
</dbReference>
<gene>
    <name evidence="1" type="ORF">PHMEG_0008305</name>
</gene>
<keyword evidence="2" id="KW-1185">Reference proteome</keyword>
<reference evidence="2" key="1">
    <citation type="submission" date="2017-03" db="EMBL/GenBank/DDBJ databases">
        <title>Phytopthora megakarya and P. palmivora, two closely related causual agents of cacao black pod achieved similar genome size and gene model numbers by different mechanisms.</title>
        <authorList>
            <person name="Ali S."/>
            <person name="Shao J."/>
            <person name="Larry D.J."/>
            <person name="Kronmiller B."/>
            <person name="Shen D."/>
            <person name="Strem M.D."/>
            <person name="Melnick R.L."/>
            <person name="Guiltinan M.J."/>
            <person name="Tyler B.M."/>
            <person name="Meinhardt L.W."/>
            <person name="Bailey B.A."/>
        </authorList>
    </citation>
    <scope>NUCLEOTIDE SEQUENCE [LARGE SCALE GENOMIC DNA]</scope>
    <source>
        <strain evidence="2">zdho120</strain>
    </source>
</reference>
<dbReference type="Proteomes" id="UP000198211">
    <property type="component" value="Unassembled WGS sequence"/>
</dbReference>
<name>A0A225WJB9_9STRA</name>
<evidence type="ECO:0000313" key="1">
    <source>
        <dbReference type="EMBL" id="OWZ17705.1"/>
    </source>
</evidence>
<sequence>MMRRRKRFSDICGVASWTHHYRKYNQTVDWLANYAMDSSRSMCTNGEDGGQIYGKIVY</sequence>
<comment type="caution">
    <text evidence="1">The sequence shown here is derived from an EMBL/GenBank/DDBJ whole genome shotgun (WGS) entry which is preliminary data.</text>
</comment>
<protein>
    <submittedName>
        <fullName evidence="1">Uncharacterized protein</fullName>
    </submittedName>
</protein>
<dbReference type="AlphaFoldDB" id="A0A225WJB9"/>